<dbReference type="GO" id="GO:0008410">
    <property type="term" value="F:CoA-transferase activity"/>
    <property type="evidence" value="ECO:0007669"/>
    <property type="project" value="TreeGrafter"/>
</dbReference>
<dbReference type="PANTHER" id="PTHR48207">
    <property type="entry name" value="SUCCINATE--HYDROXYMETHYLGLUTARATE COA-TRANSFERASE"/>
    <property type="match status" value="1"/>
</dbReference>
<dbReference type="RefSeq" id="WP_147852528.1">
    <property type="nucleotide sequence ID" value="NZ_VDUZ01000088.1"/>
</dbReference>
<accession>A0A5C8P749</accession>
<dbReference type="PANTHER" id="PTHR48207:SF4">
    <property type="entry name" value="BLL6097 PROTEIN"/>
    <property type="match status" value="1"/>
</dbReference>
<dbReference type="InterPro" id="IPR023606">
    <property type="entry name" value="CoA-Trfase_III_dom_1_sf"/>
</dbReference>
<sequence length="418" mass="46598">MTGPLDGIRILDLTTVAFGPYASQILGDQGAEVIKIEPPQGDSTRYTGPSRHPGMSAMFLALNRNKKSVVLDLKLATDRERLWGLATEADVVMHNVRLQKAKRIGIDHEAIRARNPRIVYAHLSGFGETGPYAGRPAYDDIIQAMSGGVSLMQRQSGEPRYLPTILADKTSGVVAAQAITAALLARSRHGRGVHVEVPMYETMVAFTLLEHWYGRFFEEHAAQSGYPRALDPSRRPYATRDGYVCVMPYNDRHWKEFWTSAGRTDLADDPRFQTISGRTSNISELYGLLEATLAQGTTEEWLTLCSRFEIPACKVFDVVDIVDDEHLNAVGFFREMDHPSEGRLRMMTSPVLFDGQRAQLSPAPRLGQHNPEYISAGFEQSCRHEVECRLGSAAYHQEPEHQAMAKTVTEGRLPDGRK</sequence>
<dbReference type="EMBL" id="VDUZ01000088">
    <property type="protein sequence ID" value="TXL69326.1"/>
    <property type="molecule type" value="Genomic_DNA"/>
</dbReference>
<dbReference type="InterPro" id="IPR003673">
    <property type="entry name" value="CoA-Trfase_fam_III"/>
</dbReference>
<keyword evidence="1 3" id="KW-0808">Transferase</keyword>
<evidence type="ECO:0000313" key="3">
    <source>
        <dbReference type="EMBL" id="TXL69326.1"/>
    </source>
</evidence>
<dbReference type="OrthoDB" id="9781472at2"/>
<dbReference type="InterPro" id="IPR050483">
    <property type="entry name" value="CoA-transferase_III_domain"/>
</dbReference>
<evidence type="ECO:0000256" key="2">
    <source>
        <dbReference type="SAM" id="MobiDB-lite"/>
    </source>
</evidence>
<dbReference type="Gene3D" id="3.30.1540.10">
    <property type="entry name" value="formyl-coa transferase, domain 3"/>
    <property type="match status" value="1"/>
</dbReference>
<organism evidence="3 4">
    <name type="scientific">Vineibacter terrae</name>
    <dbReference type="NCBI Taxonomy" id="2586908"/>
    <lineage>
        <taxon>Bacteria</taxon>
        <taxon>Pseudomonadati</taxon>
        <taxon>Pseudomonadota</taxon>
        <taxon>Alphaproteobacteria</taxon>
        <taxon>Hyphomicrobiales</taxon>
        <taxon>Vineibacter</taxon>
    </lineage>
</organism>
<gene>
    <name evidence="3" type="ORF">FHP25_39515</name>
</gene>
<dbReference type="Pfam" id="PF02515">
    <property type="entry name" value="CoA_transf_3"/>
    <property type="match status" value="1"/>
</dbReference>
<protein>
    <submittedName>
        <fullName evidence="3">CoA transferase</fullName>
    </submittedName>
</protein>
<comment type="caution">
    <text evidence="3">The sequence shown here is derived from an EMBL/GenBank/DDBJ whole genome shotgun (WGS) entry which is preliminary data.</text>
</comment>
<evidence type="ECO:0000256" key="1">
    <source>
        <dbReference type="ARBA" id="ARBA00022679"/>
    </source>
</evidence>
<dbReference type="AlphaFoldDB" id="A0A5C8P749"/>
<feature type="region of interest" description="Disordered" evidence="2">
    <location>
        <begin position="399"/>
        <end position="418"/>
    </location>
</feature>
<dbReference type="InterPro" id="IPR044855">
    <property type="entry name" value="CoA-Trfase_III_dom3_sf"/>
</dbReference>
<keyword evidence="4" id="KW-1185">Reference proteome</keyword>
<proteinExistence type="predicted"/>
<reference evidence="3 4" key="1">
    <citation type="submission" date="2019-06" db="EMBL/GenBank/DDBJ databases">
        <title>New taxonomy in bacterial strain CC-CFT640, isolated from vineyard.</title>
        <authorList>
            <person name="Lin S.-Y."/>
            <person name="Tsai C.-F."/>
            <person name="Young C.-C."/>
        </authorList>
    </citation>
    <scope>NUCLEOTIDE SEQUENCE [LARGE SCALE GENOMIC DNA]</scope>
    <source>
        <strain evidence="3 4">CC-CFT640</strain>
    </source>
</reference>
<dbReference type="SUPFAM" id="SSF89796">
    <property type="entry name" value="CoA-transferase family III (CaiB/BaiF)"/>
    <property type="match status" value="1"/>
</dbReference>
<name>A0A5C8P749_9HYPH</name>
<dbReference type="Gene3D" id="3.40.50.10540">
    <property type="entry name" value="Crotonobetainyl-coa:carnitine coa-transferase, domain 1"/>
    <property type="match status" value="1"/>
</dbReference>
<evidence type="ECO:0000313" key="4">
    <source>
        <dbReference type="Proteomes" id="UP000321638"/>
    </source>
</evidence>
<dbReference type="Proteomes" id="UP000321638">
    <property type="component" value="Unassembled WGS sequence"/>
</dbReference>